<dbReference type="eggNOG" id="KOG3140">
    <property type="taxonomic scope" value="Eukaryota"/>
</dbReference>
<proteinExistence type="predicted"/>
<keyword evidence="4 6" id="KW-1133">Transmembrane helix</keyword>
<accession>K3W7P0</accession>
<keyword evidence="2" id="KW-1003">Cell membrane</keyword>
<dbReference type="GO" id="GO:0005886">
    <property type="term" value="C:plasma membrane"/>
    <property type="evidence" value="ECO:0007669"/>
    <property type="project" value="UniProtKB-SubCell"/>
</dbReference>
<evidence type="ECO:0000256" key="1">
    <source>
        <dbReference type="ARBA" id="ARBA00004651"/>
    </source>
</evidence>
<keyword evidence="5 6" id="KW-0472">Membrane</keyword>
<feature type="transmembrane region" description="Helical" evidence="6">
    <location>
        <begin position="72"/>
        <end position="92"/>
    </location>
</feature>
<evidence type="ECO:0000256" key="2">
    <source>
        <dbReference type="ARBA" id="ARBA00022475"/>
    </source>
</evidence>
<evidence type="ECO:0000256" key="3">
    <source>
        <dbReference type="ARBA" id="ARBA00022692"/>
    </source>
</evidence>
<dbReference type="HOGENOM" id="CLU_073990_1_0_1"/>
<dbReference type="Proteomes" id="UP000019132">
    <property type="component" value="Unassembled WGS sequence"/>
</dbReference>
<evidence type="ECO:0000313" key="8">
    <source>
        <dbReference type="EnsemblProtists" id="PYU1_T000981"/>
    </source>
</evidence>
<sequence>MSAVATDVLARDAGRTMELPVLSPRRDLTRRSLPSWCLAAAKAALLGAVVVMALVTLSLLPIKTYLLALSAWVKAHTVLGPFAVVLLFWAAIPVCIPSTLLEAIAGSLFGVLYGVVVILIGKTGGSLFAFLLGRRLGKDVIGGYLNHRYPTFRALSQVLNGASWKPLVLFQLASIPNIVKCYALAITKVPPLRFAVSSAIGTVPHALLWAYIGDQASDLAAIISGETAANSGKFAMLAAGGVLTAFAMALLVVYTRRELQELHKRECRSGSEEEYLLHIGDACEPSVGLHAETSGLSKTRTGSMHYSSSISAV</sequence>
<dbReference type="InParanoid" id="K3W7P0"/>
<dbReference type="AlphaFoldDB" id="K3W7P0"/>
<feature type="transmembrane region" description="Helical" evidence="6">
    <location>
        <begin position="232"/>
        <end position="255"/>
    </location>
</feature>
<evidence type="ECO:0000256" key="6">
    <source>
        <dbReference type="SAM" id="Phobius"/>
    </source>
</evidence>
<evidence type="ECO:0000256" key="4">
    <source>
        <dbReference type="ARBA" id="ARBA00022989"/>
    </source>
</evidence>
<dbReference type="EnsemblProtists" id="PYU1_T000981">
    <property type="protein sequence ID" value="PYU1_T000981"/>
    <property type="gene ID" value="PYU1_G000981"/>
</dbReference>
<evidence type="ECO:0000313" key="9">
    <source>
        <dbReference type="Proteomes" id="UP000019132"/>
    </source>
</evidence>
<feature type="domain" description="VTT" evidence="7">
    <location>
        <begin position="96"/>
        <end position="215"/>
    </location>
</feature>
<dbReference type="STRING" id="431595.K3W7P0"/>
<comment type="subcellular location">
    <subcellularLocation>
        <location evidence="1">Cell membrane</location>
        <topology evidence="1">Multi-pass membrane protein</topology>
    </subcellularLocation>
</comment>
<feature type="transmembrane region" description="Helical" evidence="6">
    <location>
        <begin position="33"/>
        <end position="60"/>
    </location>
</feature>
<feature type="transmembrane region" description="Helical" evidence="6">
    <location>
        <begin position="194"/>
        <end position="212"/>
    </location>
</feature>
<evidence type="ECO:0000256" key="5">
    <source>
        <dbReference type="ARBA" id="ARBA00023136"/>
    </source>
</evidence>
<dbReference type="Pfam" id="PF09335">
    <property type="entry name" value="VTT_dom"/>
    <property type="match status" value="1"/>
</dbReference>
<reference evidence="9" key="2">
    <citation type="submission" date="2010-04" db="EMBL/GenBank/DDBJ databases">
        <authorList>
            <person name="Buell R."/>
            <person name="Hamilton J."/>
            <person name="Hostetler J."/>
        </authorList>
    </citation>
    <scope>NUCLEOTIDE SEQUENCE [LARGE SCALE GENOMIC DNA]</scope>
    <source>
        <strain evidence="9">DAOM:BR144</strain>
    </source>
</reference>
<reference evidence="9" key="1">
    <citation type="journal article" date="2010" name="Genome Biol.">
        <title>Genome sequence of the necrotrophic plant pathogen Pythium ultimum reveals original pathogenicity mechanisms and effector repertoire.</title>
        <authorList>
            <person name="Levesque C.A."/>
            <person name="Brouwer H."/>
            <person name="Cano L."/>
            <person name="Hamilton J.P."/>
            <person name="Holt C."/>
            <person name="Huitema E."/>
            <person name="Raffaele S."/>
            <person name="Robideau G.P."/>
            <person name="Thines M."/>
            <person name="Win J."/>
            <person name="Zerillo M.M."/>
            <person name="Beakes G.W."/>
            <person name="Boore J.L."/>
            <person name="Busam D."/>
            <person name="Dumas B."/>
            <person name="Ferriera S."/>
            <person name="Fuerstenberg S.I."/>
            <person name="Gachon C.M."/>
            <person name="Gaulin E."/>
            <person name="Govers F."/>
            <person name="Grenville-Briggs L."/>
            <person name="Horner N."/>
            <person name="Hostetler J."/>
            <person name="Jiang R.H."/>
            <person name="Johnson J."/>
            <person name="Krajaejun T."/>
            <person name="Lin H."/>
            <person name="Meijer H.J."/>
            <person name="Moore B."/>
            <person name="Morris P."/>
            <person name="Phuntmart V."/>
            <person name="Puiu D."/>
            <person name="Shetty J."/>
            <person name="Stajich J.E."/>
            <person name="Tripathy S."/>
            <person name="Wawra S."/>
            <person name="van West P."/>
            <person name="Whitty B.R."/>
            <person name="Coutinho P.M."/>
            <person name="Henrissat B."/>
            <person name="Martin F."/>
            <person name="Thomas P.D."/>
            <person name="Tyler B.M."/>
            <person name="De Vries R.P."/>
            <person name="Kamoun S."/>
            <person name="Yandell M."/>
            <person name="Tisserat N."/>
            <person name="Buell C.R."/>
        </authorList>
    </citation>
    <scope>NUCLEOTIDE SEQUENCE</scope>
    <source>
        <strain evidence="9">DAOM:BR144</strain>
    </source>
</reference>
<name>K3W7P0_GLOUD</name>
<dbReference type="PANTHER" id="PTHR12677:SF59">
    <property type="entry name" value="GOLGI APPARATUS MEMBRANE PROTEIN TVP38-RELATED"/>
    <property type="match status" value="1"/>
</dbReference>
<keyword evidence="3 6" id="KW-0812">Transmembrane</keyword>
<feature type="transmembrane region" description="Helical" evidence="6">
    <location>
        <begin position="104"/>
        <end position="132"/>
    </location>
</feature>
<reference evidence="8" key="3">
    <citation type="submission" date="2015-02" db="UniProtKB">
        <authorList>
            <consortium name="EnsemblProtists"/>
        </authorList>
    </citation>
    <scope>IDENTIFICATION</scope>
    <source>
        <strain evidence="8">DAOM BR144</strain>
    </source>
</reference>
<dbReference type="InterPro" id="IPR032816">
    <property type="entry name" value="VTT_dom"/>
</dbReference>
<dbReference type="OMA" id="LYGTWWG"/>
<keyword evidence="9" id="KW-1185">Reference proteome</keyword>
<protein>
    <recommendedName>
        <fullName evidence="7">VTT domain-containing protein</fullName>
    </recommendedName>
</protein>
<dbReference type="VEuPathDB" id="FungiDB:PYU1_G000981"/>
<evidence type="ECO:0000259" key="7">
    <source>
        <dbReference type="Pfam" id="PF09335"/>
    </source>
</evidence>
<dbReference type="InterPro" id="IPR015414">
    <property type="entry name" value="TMEM64"/>
</dbReference>
<dbReference type="EMBL" id="GL376620">
    <property type="status" value="NOT_ANNOTATED_CDS"/>
    <property type="molecule type" value="Genomic_DNA"/>
</dbReference>
<organism evidence="8 9">
    <name type="scientific">Globisporangium ultimum (strain ATCC 200006 / CBS 805.95 / DAOM BR144)</name>
    <name type="common">Pythium ultimum</name>
    <dbReference type="NCBI Taxonomy" id="431595"/>
    <lineage>
        <taxon>Eukaryota</taxon>
        <taxon>Sar</taxon>
        <taxon>Stramenopiles</taxon>
        <taxon>Oomycota</taxon>
        <taxon>Peronosporomycetes</taxon>
        <taxon>Pythiales</taxon>
        <taxon>Pythiaceae</taxon>
        <taxon>Globisporangium</taxon>
    </lineage>
</organism>
<dbReference type="PANTHER" id="PTHR12677">
    <property type="entry name" value="GOLGI APPARATUS MEMBRANE PROTEIN TVP38-RELATED"/>
    <property type="match status" value="1"/>
</dbReference>